<dbReference type="SUPFAM" id="SSF56752">
    <property type="entry name" value="D-aminoacid aminotransferase-like PLP-dependent enzymes"/>
    <property type="match status" value="1"/>
</dbReference>
<keyword evidence="3 9" id="KW-0032">Aminotransferase</keyword>
<protein>
    <recommendedName>
        <fullName evidence="9">Branched-chain-amino-acid aminotransferase</fullName>
        <ecNumber evidence="9">2.6.1.42</ecNumber>
    </recommendedName>
</protein>
<evidence type="ECO:0000313" key="10">
    <source>
        <dbReference type="EMBL" id="ODV95424.1"/>
    </source>
</evidence>
<organism evidence="10 11">
    <name type="scientific">Pachysolen tannophilus NRRL Y-2460</name>
    <dbReference type="NCBI Taxonomy" id="669874"/>
    <lineage>
        <taxon>Eukaryota</taxon>
        <taxon>Fungi</taxon>
        <taxon>Dikarya</taxon>
        <taxon>Ascomycota</taxon>
        <taxon>Saccharomycotina</taxon>
        <taxon>Pichiomycetes</taxon>
        <taxon>Pachysolenaceae</taxon>
        <taxon>Pachysolen</taxon>
    </lineage>
</organism>
<comment type="similarity">
    <text evidence="2 7">Belongs to the class-IV pyridoxal-phosphate-dependent aminotransferase family.</text>
</comment>
<dbReference type="InterPro" id="IPR043132">
    <property type="entry name" value="BCAT-like_C"/>
</dbReference>
<dbReference type="OrthoDB" id="1732691at2759"/>
<evidence type="ECO:0000256" key="8">
    <source>
        <dbReference type="RuleBase" id="RU004516"/>
    </source>
</evidence>
<dbReference type="STRING" id="669874.A0A1E4TUL0"/>
<dbReference type="InterPro" id="IPR043131">
    <property type="entry name" value="BCAT-like_N"/>
</dbReference>
<keyword evidence="9" id="KW-0028">Amino-acid biosynthesis</keyword>
<dbReference type="GO" id="GO:0009098">
    <property type="term" value="P:L-leucine biosynthetic process"/>
    <property type="evidence" value="ECO:0007669"/>
    <property type="project" value="TreeGrafter"/>
</dbReference>
<dbReference type="GO" id="GO:0005739">
    <property type="term" value="C:mitochondrion"/>
    <property type="evidence" value="ECO:0007669"/>
    <property type="project" value="TreeGrafter"/>
</dbReference>
<dbReference type="Gene3D" id="3.20.10.10">
    <property type="entry name" value="D-amino Acid Aminotransferase, subunit A, domain 2"/>
    <property type="match status" value="1"/>
</dbReference>
<evidence type="ECO:0000256" key="6">
    <source>
        <dbReference type="PIRSR" id="PIRSR006468-1"/>
    </source>
</evidence>
<reference evidence="11" key="1">
    <citation type="submission" date="2016-05" db="EMBL/GenBank/DDBJ databases">
        <title>Comparative genomics of biotechnologically important yeasts.</title>
        <authorList>
            <consortium name="DOE Joint Genome Institute"/>
            <person name="Riley R."/>
            <person name="Haridas S."/>
            <person name="Wolfe K.H."/>
            <person name="Lopes M.R."/>
            <person name="Hittinger C.T."/>
            <person name="Goker M."/>
            <person name="Salamov A."/>
            <person name="Wisecaver J."/>
            <person name="Long T.M."/>
            <person name="Aerts A.L."/>
            <person name="Barry K."/>
            <person name="Choi C."/>
            <person name="Clum A."/>
            <person name="Coughlan A.Y."/>
            <person name="Deshpande S."/>
            <person name="Douglass A.P."/>
            <person name="Hanson S.J."/>
            <person name="Klenk H.-P."/>
            <person name="Labutti K."/>
            <person name="Lapidus A."/>
            <person name="Lindquist E."/>
            <person name="Lipzen A."/>
            <person name="Meier-Kolthoff J.P."/>
            <person name="Ohm R.A."/>
            <person name="Otillar R.P."/>
            <person name="Pangilinan J."/>
            <person name="Peng Y."/>
            <person name="Rokas A."/>
            <person name="Rosa C.A."/>
            <person name="Scheuner C."/>
            <person name="Sibirny A.A."/>
            <person name="Slot J.C."/>
            <person name="Stielow J.B."/>
            <person name="Sun H."/>
            <person name="Kurtzman C.P."/>
            <person name="Blackwell M."/>
            <person name="Grigoriev I.V."/>
            <person name="Jeffries T.W."/>
        </authorList>
    </citation>
    <scope>NUCLEOTIDE SEQUENCE [LARGE SCALE GENOMIC DNA]</scope>
    <source>
        <strain evidence="11">NRRL Y-2460</strain>
    </source>
</reference>
<keyword evidence="4 9" id="KW-0808">Transferase</keyword>
<keyword evidence="11" id="KW-1185">Reference proteome</keyword>
<dbReference type="PANTHER" id="PTHR11825:SF69">
    <property type="entry name" value="BRANCHED-CHAIN-AMINO-ACID AMINOTRANSFERASE"/>
    <property type="match status" value="1"/>
</dbReference>
<dbReference type="GO" id="GO:0052655">
    <property type="term" value="F:L-valine-2-oxoglutarate transaminase activity"/>
    <property type="evidence" value="ECO:0007669"/>
    <property type="project" value="RHEA"/>
</dbReference>
<comment type="catalytic activity">
    <reaction evidence="9">
        <text>L-leucine + 2-oxoglutarate = 4-methyl-2-oxopentanoate + L-glutamate</text>
        <dbReference type="Rhea" id="RHEA:18321"/>
        <dbReference type="ChEBI" id="CHEBI:16810"/>
        <dbReference type="ChEBI" id="CHEBI:17865"/>
        <dbReference type="ChEBI" id="CHEBI:29985"/>
        <dbReference type="ChEBI" id="CHEBI:57427"/>
        <dbReference type="EC" id="2.6.1.42"/>
    </reaction>
</comment>
<proteinExistence type="inferred from homology"/>
<evidence type="ECO:0000313" key="11">
    <source>
        <dbReference type="Proteomes" id="UP000094236"/>
    </source>
</evidence>
<keyword evidence="5 8" id="KW-0663">Pyridoxal phosphate</keyword>
<accession>A0A1E4TUL0</accession>
<evidence type="ECO:0000256" key="2">
    <source>
        <dbReference type="ARBA" id="ARBA00009320"/>
    </source>
</evidence>
<dbReference type="InterPro" id="IPR005786">
    <property type="entry name" value="B_amino_transII"/>
</dbReference>
<evidence type="ECO:0000256" key="7">
    <source>
        <dbReference type="RuleBase" id="RU004106"/>
    </source>
</evidence>
<dbReference type="PIRSF" id="PIRSF006468">
    <property type="entry name" value="BCAT1"/>
    <property type="match status" value="1"/>
</dbReference>
<dbReference type="InterPro" id="IPR018300">
    <property type="entry name" value="Aminotrans_IV_CS"/>
</dbReference>
<dbReference type="InterPro" id="IPR001544">
    <property type="entry name" value="Aminotrans_IV"/>
</dbReference>
<comment type="cofactor">
    <cofactor evidence="1 8">
        <name>pyridoxal 5'-phosphate</name>
        <dbReference type="ChEBI" id="CHEBI:597326"/>
    </cofactor>
</comment>
<gene>
    <name evidence="10" type="ORF">PACTADRAFT_33992</name>
</gene>
<dbReference type="Proteomes" id="UP000094236">
    <property type="component" value="Unassembled WGS sequence"/>
</dbReference>
<comment type="catalytic activity">
    <reaction evidence="9">
        <text>L-isoleucine + 2-oxoglutarate = (S)-3-methyl-2-oxopentanoate + L-glutamate</text>
        <dbReference type="Rhea" id="RHEA:24801"/>
        <dbReference type="ChEBI" id="CHEBI:16810"/>
        <dbReference type="ChEBI" id="CHEBI:29985"/>
        <dbReference type="ChEBI" id="CHEBI:35146"/>
        <dbReference type="ChEBI" id="CHEBI:58045"/>
        <dbReference type="EC" id="2.6.1.42"/>
    </reaction>
</comment>
<evidence type="ECO:0000256" key="9">
    <source>
        <dbReference type="RuleBase" id="RU004517"/>
    </source>
</evidence>
<evidence type="ECO:0000256" key="3">
    <source>
        <dbReference type="ARBA" id="ARBA00022576"/>
    </source>
</evidence>
<evidence type="ECO:0000256" key="1">
    <source>
        <dbReference type="ARBA" id="ARBA00001933"/>
    </source>
</evidence>
<dbReference type="GO" id="GO:0009099">
    <property type="term" value="P:L-valine biosynthetic process"/>
    <property type="evidence" value="ECO:0007669"/>
    <property type="project" value="TreeGrafter"/>
</dbReference>
<dbReference type="GO" id="GO:0052654">
    <property type="term" value="F:L-leucine-2-oxoglutarate transaminase activity"/>
    <property type="evidence" value="ECO:0007669"/>
    <property type="project" value="RHEA"/>
</dbReference>
<name>A0A1E4TUL0_PACTA</name>
<feature type="modified residue" description="N6-(pyridoxal phosphate)lysine" evidence="6">
    <location>
        <position position="203"/>
    </location>
</feature>
<dbReference type="AlphaFoldDB" id="A0A1E4TUL0"/>
<dbReference type="EC" id="2.6.1.42" evidence="9"/>
<dbReference type="Pfam" id="PF01063">
    <property type="entry name" value="Aminotran_4"/>
    <property type="match status" value="1"/>
</dbReference>
<sequence length="371" mass="41812">MTLAEIDFSKLKITKKINPTKFNDPNELPLGSISDHMVVIDYDSDFGWHDPEIIPTEDFKLDPAASVLHYAIECFEGMKAYKSKDGKSIRTFRPTENMNRLNNSSTRIALPNFNGEEVIKIMDKWLEIDSKFIPINGHVYVRPNHIGINNCFGLKGPKRSRLYIIAAQSKSALNYDNFTPLKLYSNDSKSHVRAWPGGFGNTKLGANYGPTAVAEATCIEKGFDLTLWLFGENNIVTETGGSNLFISWINDDGIKEVVTCPLSSNLILPGITRKSVIQLLNLKGEKIVEKEFTIDDLIKASKENRLLEAFACGTYFFISPIGLIRPPKGNDIKIPTKINNQWGEISKYLFDNLSEIMWGNTTNHEWCHKIT</sequence>
<comment type="catalytic activity">
    <reaction evidence="9">
        <text>L-valine + 2-oxoglutarate = 3-methyl-2-oxobutanoate + L-glutamate</text>
        <dbReference type="Rhea" id="RHEA:24813"/>
        <dbReference type="ChEBI" id="CHEBI:11851"/>
        <dbReference type="ChEBI" id="CHEBI:16810"/>
        <dbReference type="ChEBI" id="CHEBI:29985"/>
        <dbReference type="ChEBI" id="CHEBI:57762"/>
        <dbReference type="EC" id="2.6.1.42"/>
    </reaction>
</comment>
<dbReference type="GO" id="GO:0052656">
    <property type="term" value="F:L-isoleucine-2-oxoglutarate transaminase activity"/>
    <property type="evidence" value="ECO:0007669"/>
    <property type="project" value="RHEA"/>
</dbReference>
<dbReference type="PROSITE" id="PS00770">
    <property type="entry name" value="AA_TRANSFER_CLASS_4"/>
    <property type="match status" value="1"/>
</dbReference>
<dbReference type="PANTHER" id="PTHR11825">
    <property type="entry name" value="SUBGROUP IIII AMINOTRANSFERASE"/>
    <property type="match status" value="1"/>
</dbReference>
<evidence type="ECO:0000256" key="5">
    <source>
        <dbReference type="ARBA" id="ARBA00022898"/>
    </source>
</evidence>
<dbReference type="EMBL" id="KV454014">
    <property type="protein sequence ID" value="ODV95424.1"/>
    <property type="molecule type" value="Genomic_DNA"/>
</dbReference>
<evidence type="ECO:0000256" key="4">
    <source>
        <dbReference type="ARBA" id="ARBA00022679"/>
    </source>
</evidence>
<dbReference type="Gene3D" id="3.30.470.10">
    <property type="match status" value="1"/>
</dbReference>
<dbReference type="InterPro" id="IPR036038">
    <property type="entry name" value="Aminotransferase-like"/>
</dbReference>
<keyword evidence="9" id="KW-0100">Branched-chain amino acid biosynthesis</keyword>